<evidence type="ECO:0000313" key="2">
    <source>
        <dbReference type="EMBL" id="MFC0813530.1"/>
    </source>
</evidence>
<reference evidence="2 3" key="1">
    <citation type="submission" date="2024-09" db="EMBL/GenBank/DDBJ databases">
        <authorList>
            <person name="Sun Q."/>
            <person name="Mori K."/>
        </authorList>
    </citation>
    <scope>NUCLEOTIDE SEQUENCE [LARGE SCALE GENOMIC DNA]</scope>
    <source>
        <strain evidence="2 3">KCTC 42086</strain>
    </source>
</reference>
<dbReference type="EMBL" id="JBHMQU010000092">
    <property type="protein sequence ID" value="MFC0813530.1"/>
    <property type="molecule type" value="Genomic_DNA"/>
</dbReference>
<evidence type="ECO:0000313" key="3">
    <source>
        <dbReference type="Proteomes" id="UP001589920"/>
    </source>
</evidence>
<dbReference type="InterPro" id="IPR013324">
    <property type="entry name" value="RNA_pol_sigma_r3/r4-like"/>
</dbReference>
<comment type="caution">
    <text evidence="2">The sequence shown here is derived from an EMBL/GenBank/DDBJ whole genome shotgun (WGS) entry which is preliminary data.</text>
</comment>
<name>A0ABV6T8D2_9RHOB</name>
<sequence>MMGREVRSRYEQGASIRAIAEDTGYSIQRVRSLLSLADTTLRSRGRQPSS</sequence>
<dbReference type="Gene3D" id="1.10.10.60">
    <property type="entry name" value="Homeodomain-like"/>
    <property type="match status" value="1"/>
</dbReference>
<evidence type="ECO:0000259" key="1">
    <source>
        <dbReference type="Pfam" id="PF19575"/>
    </source>
</evidence>
<dbReference type="RefSeq" id="WP_394321621.1">
    <property type="nucleotide sequence ID" value="NZ_JBHMQU010000092.1"/>
</dbReference>
<dbReference type="SUPFAM" id="SSF88659">
    <property type="entry name" value="Sigma3 and sigma4 domains of RNA polymerase sigma factors"/>
    <property type="match status" value="1"/>
</dbReference>
<proteinExistence type="predicted"/>
<accession>A0ABV6T8D2</accession>
<dbReference type="Proteomes" id="UP001589920">
    <property type="component" value="Unassembled WGS sequence"/>
</dbReference>
<keyword evidence="3" id="KW-1185">Reference proteome</keyword>
<dbReference type="Pfam" id="PF19575">
    <property type="entry name" value="HTH_58"/>
    <property type="match status" value="1"/>
</dbReference>
<feature type="domain" description="Helix-turn-helix" evidence="1">
    <location>
        <begin position="3"/>
        <end position="46"/>
    </location>
</feature>
<organism evidence="2 3">
    <name type="scientific">Paracoccus panacisoli</name>
    <dbReference type="NCBI Taxonomy" id="1510163"/>
    <lineage>
        <taxon>Bacteria</taxon>
        <taxon>Pseudomonadati</taxon>
        <taxon>Pseudomonadota</taxon>
        <taxon>Alphaproteobacteria</taxon>
        <taxon>Rhodobacterales</taxon>
        <taxon>Paracoccaceae</taxon>
        <taxon>Paracoccus</taxon>
    </lineage>
</organism>
<gene>
    <name evidence="2" type="ORF">ACFHYO_15625</name>
</gene>
<protein>
    <submittedName>
        <fullName evidence="2">Helix-turn-helix domain-containing protein</fullName>
    </submittedName>
</protein>
<dbReference type="InterPro" id="IPR045745">
    <property type="entry name" value="HTH_58_Actinobacteria-type"/>
</dbReference>